<dbReference type="NCBIfam" id="TIGR00544">
    <property type="entry name" value="lgt"/>
    <property type="match status" value="1"/>
</dbReference>
<name>A0A381PUB2_9ZZZZ</name>
<evidence type="ECO:0008006" key="8">
    <source>
        <dbReference type="Google" id="ProtNLM"/>
    </source>
</evidence>
<protein>
    <recommendedName>
        <fullName evidence="8">Prolipoprotein diacylglyceryl transferase</fullName>
    </recommendedName>
</protein>
<keyword evidence="4 6" id="KW-1133">Transmembrane helix</keyword>
<evidence type="ECO:0000256" key="6">
    <source>
        <dbReference type="SAM" id="Phobius"/>
    </source>
</evidence>
<evidence type="ECO:0000256" key="1">
    <source>
        <dbReference type="ARBA" id="ARBA00022475"/>
    </source>
</evidence>
<keyword evidence="3 6" id="KW-0812">Transmembrane</keyword>
<feature type="transmembrane region" description="Helical" evidence="6">
    <location>
        <begin position="184"/>
        <end position="201"/>
    </location>
</feature>
<evidence type="ECO:0000256" key="2">
    <source>
        <dbReference type="ARBA" id="ARBA00022679"/>
    </source>
</evidence>
<proteinExistence type="predicted"/>
<feature type="transmembrane region" description="Helical" evidence="6">
    <location>
        <begin position="34"/>
        <end position="56"/>
    </location>
</feature>
<feature type="transmembrane region" description="Helical" evidence="6">
    <location>
        <begin position="144"/>
        <end position="164"/>
    </location>
</feature>
<dbReference type="GO" id="GO:0008961">
    <property type="term" value="F:phosphatidylglycerol-prolipoprotein diacylglyceryl transferase activity"/>
    <property type="evidence" value="ECO:0007669"/>
    <property type="project" value="InterPro"/>
</dbReference>
<sequence>MFYGLLGAVIGGRFGYMIFYNSGQLLQDPLSIFYFWQGGMSFHGGLLGVLFSCFLLSKQWGFKFFEVMDFIAPYVPIGLGSVRIGNFLNSELLGRPTEVPWGVIFPSDPLGLVRHASQLYQAVGEGIVLLLFMLWYSKKPRPNMAVSSMFLIGYGVVRCFTEAFREPDAHIGLDLFGLLSRGQVLSIPMIAIGLVLLFYSYRNMVKKDETIS</sequence>
<accession>A0A381PUB2</accession>
<dbReference type="InterPro" id="IPR001640">
    <property type="entry name" value="Lgt"/>
</dbReference>
<dbReference type="AlphaFoldDB" id="A0A381PUB2"/>
<keyword evidence="5 6" id="KW-0472">Membrane</keyword>
<evidence type="ECO:0000256" key="3">
    <source>
        <dbReference type="ARBA" id="ARBA00022692"/>
    </source>
</evidence>
<dbReference type="EMBL" id="UINC01001064">
    <property type="protein sequence ID" value="SUZ69549.1"/>
    <property type="molecule type" value="Genomic_DNA"/>
</dbReference>
<keyword evidence="1" id="KW-1003">Cell membrane</keyword>
<evidence type="ECO:0000313" key="7">
    <source>
        <dbReference type="EMBL" id="SUZ69549.1"/>
    </source>
</evidence>
<dbReference type="GO" id="GO:0005886">
    <property type="term" value="C:plasma membrane"/>
    <property type="evidence" value="ECO:0007669"/>
    <property type="project" value="InterPro"/>
</dbReference>
<dbReference type="PANTHER" id="PTHR30589:SF0">
    <property type="entry name" value="PHOSPHATIDYLGLYCEROL--PROLIPOPROTEIN DIACYLGLYCERYL TRANSFERASE"/>
    <property type="match status" value="1"/>
</dbReference>
<dbReference type="Pfam" id="PF01790">
    <property type="entry name" value="LGT"/>
    <property type="match status" value="1"/>
</dbReference>
<dbReference type="GO" id="GO:0042158">
    <property type="term" value="P:lipoprotein biosynthetic process"/>
    <property type="evidence" value="ECO:0007669"/>
    <property type="project" value="InterPro"/>
</dbReference>
<keyword evidence="2" id="KW-0808">Transferase</keyword>
<dbReference type="PANTHER" id="PTHR30589">
    <property type="entry name" value="PROLIPOPROTEIN DIACYLGLYCERYL TRANSFERASE"/>
    <property type="match status" value="1"/>
</dbReference>
<gene>
    <name evidence="7" type="ORF">METZ01_LOCUS22403</name>
</gene>
<evidence type="ECO:0000256" key="5">
    <source>
        <dbReference type="ARBA" id="ARBA00023136"/>
    </source>
</evidence>
<evidence type="ECO:0000256" key="4">
    <source>
        <dbReference type="ARBA" id="ARBA00022989"/>
    </source>
</evidence>
<organism evidence="7">
    <name type="scientific">marine metagenome</name>
    <dbReference type="NCBI Taxonomy" id="408172"/>
    <lineage>
        <taxon>unclassified sequences</taxon>
        <taxon>metagenomes</taxon>
        <taxon>ecological metagenomes</taxon>
    </lineage>
</organism>
<reference evidence="7" key="1">
    <citation type="submission" date="2018-05" db="EMBL/GenBank/DDBJ databases">
        <authorList>
            <person name="Lanie J.A."/>
            <person name="Ng W.-L."/>
            <person name="Kazmierczak K.M."/>
            <person name="Andrzejewski T.M."/>
            <person name="Davidsen T.M."/>
            <person name="Wayne K.J."/>
            <person name="Tettelin H."/>
            <person name="Glass J.I."/>
            <person name="Rusch D."/>
            <person name="Podicherti R."/>
            <person name="Tsui H.-C.T."/>
            <person name="Winkler M.E."/>
        </authorList>
    </citation>
    <scope>NUCLEOTIDE SEQUENCE</scope>
</reference>